<organism evidence="11 12">
    <name type="scientific">Rhodocollybia butyracea</name>
    <dbReference type="NCBI Taxonomy" id="206335"/>
    <lineage>
        <taxon>Eukaryota</taxon>
        <taxon>Fungi</taxon>
        <taxon>Dikarya</taxon>
        <taxon>Basidiomycota</taxon>
        <taxon>Agaricomycotina</taxon>
        <taxon>Agaricomycetes</taxon>
        <taxon>Agaricomycetidae</taxon>
        <taxon>Agaricales</taxon>
        <taxon>Marasmiineae</taxon>
        <taxon>Omphalotaceae</taxon>
        <taxon>Rhodocollybia</taxon>
    </lineage>
</organism>
<feature type="transmembrane region" description="Helical" evidence="9">
    <location>
        <begin position="24"/>
        <end position="44"/>
    </location>
</feature>
<comment type="similarity">
    <text evidence="3">Belongs to the LCL3 family.</text>
</comment>
<dbReference type="InterPro" id="IPR035437">
    <property type="entry name" value="SNase_OB-fold_sf"/>
</dbReference>
<dbReference type="PROSITE" id="PS51257">
    <property type="entry name" value="PROKAR_LIPOPROTEIN"/>
    <property type="match status" value="1"/>
</dbReference>
<evidence type="ECO:0000256" key="6">
    <source>
        <dbReference type="ARBA" id="ARBA00022801"/>
    </source>
</evidence>
<dbReference type="PROSITE" id="PS50830">
    <property type="entry name" value="TNASE_3"/>
    <property type="match status" value="1"/>
</dbReference>
<evidence type="ECO:0000256" key="4">
    <source>
        <dbReference type="ARBA" id="ARBA00022722"/>
    </source>
</evidence>
<evidence type="ECO:0000313" key="12">
    <source>
        <dbReference type="Proteomes" id="UP000772434"/>
    </source>
</evidence>
<dbReference type="GO" id="GO:0016020">
    <property type="term" value="C:membrane"/>
    <property type="evidence" value="ECO:0007669"/>
    <property type="project" value="UniProtKB-SubCell"/>
</dbReference>
<feature type="domain" description="TNase-like" evidence="10">
    <location>
        <begin position="70"/>
        <end position="233"/>
    </location>
</feature>
<evidence type="ECO:0000256" key="3">
    <source>
        <dbReference type="ARBA" id="ARBA00005435"/>
    </source>
</evidence>
<dbReference type="SMART" id="SM00318">
    <property type="entry name" value="SNc"/>
    <property type="match status" value="1"/>
</dbReference>
<gene>
    <name evidence="11" type="ORF">BDP27DRAFT_1214238</name>
</gene>
<dbReference type="InterPro" id="IPR016071">
    <property type="entry name" value="Staphylococal_nuclease_OB-fold"/>
</dbReference>
<reference evidence="11" key="1">
    <citation type="submission" date="2020-11" db="EMBL/GenBank/DDBJ databases">
        <authorList>
            <consortium name="DOE Joint Genome Institute"/>
            <person name="Ahrendt S."/>
            <person name="Riley R."/>
            <person name="Andreopoulos W."/>
            <person name="Labutti K."/>
            <person name="Pangilinan J."/>
            <person name="Ruiz-Duenas F.J."/>
            <person name="Barrasa J.M."/>
            <person name="Sanchez-Garcia M."/>
            <person name="Camarero S."/>
            <person name="Miyauchi S."/>
            <person name="Serrano A."/>
            <person name="Linde D."/>
            <person name="Babiker R."/>
            <person name="Drula E."/>
            <person name="Ayuso-Fernandez I."/>
            <person name="Pacheco R."/>
            <person name="Padilla G."/>
            <person name="Ferreira P."/>
            <person name="Barriuso J."/>
            <person name="Kellner H."/>
            <person name="Castanera R."/>
            <person name="Alfaro M."/>
            <person name="Ramirez L."/>
            <person name="Pisabarro A.G."/>
            <person name="Kuo A."/>
            <person name="Tritt A."/>
            <person name="Lipzen A."/>
            <person name="He G."/>
            <person name="Yan M."/>
            <person name="Ng V."/>
            <person name="Cullen D."/>
            <person name="Martin F."/>
            <person name="Rosso M.-N."/>
            <person name="Henrissat B."/>
            <person name="Hibbett D."/>
            <person name="Martinez A.T."/>
            <person name="Grigoriev I.V."/>
        </authorList>
    </citation>
    <scope>NUCLEOTIDE SEQUENCE</scope>
    <source>
        <strain evidence="11">AH 40177</strain>
    </source>
</reference>
<dbReference type="AlphaFoldDB" id="A0A9P5Q5I0"/>
<keyword evidence="9" id="KW-0812">Transmembrane</keyword>
<comment type="caution">
    <text evidence="11">The sequence shown here is derived from an EMBL/GenBank/DDBJ whole genome shotgun (WGS) entry which is preliminary data.</text>
</comment>
<keyword evidence="9" id="KW-1133">Transmembrane helix</keyword>
<evidence type="ECO:0000256" key="9">
    <source>
        <dbReference type="SAM" id="Phobius"/>
    </source>
</evidence>
<evidence type="ECO:0000256" key="7">
    <source>
        <dbReference type="ARBA" id="ARBA00022837"/>
    </source>
</evidence>
<evidence type="ECO:0000256" key="5">
    <source>
        <dbReference type="ARBA" id="ARBA00022759"/>
    </source>
</evidence>
<dbReference type="GO" id="GO:0005739">
    <property type="term" value="C:mitochondrion"/>
    <property type="evidence" value="ECO:0007669"/>
    <property type="project" value="UniProtKB-SubCell"/>
</dbReference>
<name>A0A9P5Q5I0_9AGAR</name>
<dbReference type="PANTHER" id="PTHR12302">
    <property type="entry name" value="EBNA2 BINDING PROTEIN P100"/>
    <property type="match status" value="1"/>
</dbReference>
<evidence type="ECO:0000259" key="10">
    <source>
        <dbReference type="PROSITE" id="PS50830"/>
    </source>
</evidence>
<protein>
    <recommendedName>
        <fullName evidence="10">TNase-like domain-containing protein</fullName>
    </recommendedName>
</protein>
<dbReference type="Proteomes" id="UP000772434">
    <property type="component" value="Unassembled WGS sequence"/>
</dbReference>
<keyword evidence="9" id="KW-0472">Membrane</keyword>
<dbReference type="Pfam" id="PF00565">
    <property type="entry name" value="SNase"/>
    <property type="match status" value="1"/>
</dbReference>
<feature type="compositionally biased region" description="Polar residues" evidence="8">
    <location>
        <begin position="249"/>
        <end position="258"/>
    </location>
</feature>
<evidence type="ECO:0000313" key="11">
    <source>
        <dbReference type="EMBL" id="KAF9074457.1"/>
    </source>
</evidence>
<dbReference type="OrthoDB" id="430293at2759"/>
<accession>A0A9P5Q5I0</accession>
<dbReference type="SUPFAM" id="SSF50199">
    <property type="entry name" value="Staphylococcal nuclease"/>
    <property type="match status" value="1"/>
</dbReference>
<keyword evidence="4" id="KW-0540">Nuclease</keyword>
<keyword evidence="7" id="KW-0106">Calcium</keyword>
<evidence type="ECO:0000256" key="8">
    <source>
        <dbReference type="SAM" id="MobiDB-lite"/>
    </source>
</evidence>
<dbReference type="PANTHER" id="PTHR12302:SF3">
    <property type="entry name" value="SERINE_THREONINE-PROTEIN KINASE 31"/>
    <property type="match status" value="1"/>
</dbReference>
<comment type="subcellular location">
    <subcellularLocation>
        <location evidence="1">Membrane</location>
        <topology evidence="1">Single-pass membrane protein</topology>
    </subcellularLocation>
    <subcellularLocation>
        <location evidence="2">Mitochondrion</location>
    </subcellularLocation>
</comment>
<feature type="region of interest" description="Disordered" evidence="8">
    <location>
        <begin position="246"/>
        <end position="274"/>
    </location>
</feature>
<sequence length="283" mass="31756">MAPVKLPSELEQYVTTLENKVSSIPPLLLLASACAAGAITALGVSRIHFRYFKRLENSDWITPDNYQKKRWIKGIVSSVGDADNFRLYHTPGIGWSWPLKFRRVPSTSKALKNRTIHIRISGVDAPEAAHFGRLAQPYAEESLAWLTNRILGKTVYCQLISRDQYSRVVANVVVKKRFLPGSMFGSSLSLEMLRVGWATTYEQAGAEYGKWGKEEYIRTETGAKALRLGMWQSGLNGETPAEYKRRYASTDTTQPTKATAERTQSRSSNAPSPTSLLGKFKFW</sequence>
<keyword evidence="6" id="KW-0378">Hydrolase</keyword>
<dbReference type="GO" id="GO:0016787">
    <property type="term" value="F:hydrolase activity"/>
    <property type="evidence" value="ECO:0007669"/>
    <property type="project" value="UniProtKB-KW"/>
</dbReference>
<keyword evidence="12" id="KW-1185">Reference proteome</keyword>
<proteinExistence type="inferred from homology"/>
<feature type="compositionally biased region" description="Polar residues" evidence="8">
    <location>
        <begin position="265"/>
        <end position="274"/>
    </location>
</feature>
<dbReference type="Gene3D" id="2.40.50.90">
    <property type="match status" value="1"/>
</dbReference>
<dbReference type="EMBL" id="JADNRY010000013">
    <property type="protein sequence ID" value="KAF9074457.1"/>
    <property type="molecule type" value="Genomic_DNA"/>
</dbReference>
<dbReference type="GO" id="GO:0004519">
    <property type="term" value="F:endonuclease activity"/>
    <property type="evidence" value="ECO:0007669"/>
    <property type="project" value="UniProtKB-KW"/>
</dbReference>
<evidence type="ECO:0000256" key="2">
    <source>
        <dbReference type="ARBA" id="ARBA00004173"/>
    </source>
</evidence>
<evidence type="ECO:0000256" key="1">
    <source>
        <dbReference type="ARBA" id="ARBA00004167"/>
    </source>
</evidence>
<keyword evidence="5" id="KW-0255">Endonuclease</keyword>